<keyword evidence="2 5" id="KW-0812">Transmembrane</keyword>
<proteinExistence type="predicted"/>
<dbReference type="Proteomes" id="UP000541444">
    <property type="component" value="Unassembled WGS sequence"/>
</dbReference>
<evidence type="ECO:0000313" key="8">
    <source>
        <dbReference type="EMBL" id="KAF6172456.1"/>
    </source>
</evidence>
<dbReference type="InterPro" id="IPR012936">
    <property type="entry name" value="Erv_C"/>
</dbReference>
<dbReference type="PANTHER" id="PTHR10984">
    <property type="entry name" value="ENDOPLASMIC RETICULUM-GOLGI INTERMEDIATE COMPARTMENT PROTEIN"/>
    <property type="match status" value="1"/>
</dbReference>
<dbReference type="GO" id="GO:0030134">
    <property type="term" value="C:COPII-coated ER to Golgi transport vesicle"/>
    <property type="evidence" value="ECO:0007669"/>
    <property type="project" value="TreeGrafter"/>
</dbReference>
<dbReference type="PANTHER" id="PTHR10984:SF37">
    <property type="entry name" value="PROTEIN DISULFIDE-ISOMERASE 5-3"/>
    <property type="match status" value="1"/>
</dbReference>
<comment type="subcellular location">
    <subcellularLocation>
        <location evidence="1">Membrane</location>
    </subcellularLocation>
</comment>
<gene>
    <name evidence="8" type="ORF">GIB67_006969</name>
</gene>
<dbReference type="GO" id="GO:0005783">
    <property type="term" value="C:endoplasmic reticulum"/>
    <property type="evidence" value="ECO:0007669"/>
    <property type="project" value="TreeGrafter"/>
</dbReference>
<keyword evidence="4 5" id="KW-0472">Membrane</keyword>
<dbReference type="InterPro" id="IPR039542">
    <property type="entry name" value="Erv_N"/>
</dbReference>
<name>A0A7J7NZ39_9MAGN</name>
<dbReference type="OrthoDB" id="72053at2759"/>
<dbReference type="Pfam" id="PF13850">
    <property type="entry name" value="ERGIC_N"/>
    <property type="match status" value="1"/>
</dbReference>
<feature type="domain" description="Endoplasmic reticulum vesicle transporter N-terminal" evidence="7">
    <location>
        <begin position="8"/>
        <end position="92"/>
    </location>
</feature>
<dbReference type="Pfam" id="PF07970">
    <property type="entry name" value="COPIIcoated_ERV"/>
    <property type="match status" value="1"/>
</dbReference>
<feature type="transmembrane region" description="Helical" evidence="5">
    <location>
        <begin position="20"/>
        <end position="44"/>
    </location>
</feature>
<feature type="domain" description="Endoplasmic reticulum vesicle transporter C-terminal" evidence="6">
    <location>
        <begin position="169"/>
        <end position="287"/>
    </location>
</feature>
<keyword evidence="3 5" id="KW-1133">Transmembrane helix</keyword>
<organism evidence="8 9">
    <name type="scientific">Kingdonia uniflora</name>
    <dbReference type="NCBI Taxonomy" id="39325"/>
    <lineage>
        <taxon>Eukaryota</taxon>
        <taxon>Viridiplantae</taxon>
        <taxon>Streptophyta</taxon>
        <taxon>Embryophyta</taxon>
        <taxon>Tracheophyta</taxon>
        <taxon>Spermatophyta</taxon>
        <taxon>Magnoliopsida</taxon>
        <taxon>Ranunculales</taxon>
        <taxon>Circaeasteraceae</taxon>
        <taxon>Kingdonia</taxon>
    </lineage>
</organism>
<evidence type="ECO:0000256" key="2">
    <source>
        <dbReference type="ARBA" id="ARBA00022692"/>
    </source>
</evidence>
<evidence type="ECO:0000313" key="9">
    <source>
        <dbReference type="Proteomes" id="UP000541444"/>
    </source>
</evidence>
<accession>A0A7J7NZ39</accession>
<protein>
    <submittedName>
        <fullName evidence="8">Uncharacterized protein</fullName>
    </submittedName>
</protein>
<keyword evidence="9" id="KW-1185">Reference proteome</keyword>
<evidence type="ECO:0000259" key="7">
    <source>
        <dbReference type="Pfam" id="PF13850"/>
    </source>
</evidence>
<evidence type="ECO:0000256" key="5">
    <source>
        <dbReference type="SAM" id="Phobius"/>
    </source>
</evidence>
<evidence type="ECO:0000256" key="3">
    <source>
        <dbReference type="ARBA" id="ARBA00022989"/>
    </source>
</evidence>
<comment type="caution">
    <text evidence="8">The sequence shown here is derived from an EMBL/GenBank/DDBJ whole genome shotgun (WGS) entry which is preliminary data.</text>
</comment>
<dbReference type="GO" id="GO:0016020">
    <property type="term" value="C:membrane"/>
    <property type="evidence" value="ECO:0007669"/>
    <property type="project" value="UniProtKB-SubCell"/>
</dbReference>
<dbReference type="AlphaFoldDB" id="A0A7J7NZ39"/>
<evidence type="ECO:0000256" key="4">
    <source>
        <dbReference type="ARBA" id="ARBA00023136"/>
    </source>
</evidence>
<dbReference type="InterPro" id="IPR045888">
    <property type="entry name" value="Erv"/>
</dbReference>
<dbReference type="EMBL" id="JACGCM010000427">
    <property type="protein sequence ID" value="KAF6172456.1"/>
    <property type="molecule type" value="Genomic_DNA"/>
</dbReference>
<reference evidence="8 9" key="1">
    <citation type="journal article" date="2020" name="IScience">
        <title>Genome Sequencing of the Endangered Kingdonia uniflora (Circaeasteraceae, Ranunculales) Reveals Potential Mechanisms of Evolutionary Specialization.</title>
        <authorList>
            <person name="Sun Y."/>
            <person name="Deng T."/>
            <person name="Zhang A."/>
            <person name="Moore M.J."/>
            <person name="Landis J.B."/>
            <person name="Lin N."/>
            <person name="Zhang H."/>
            <person name="Zhang X."/>
            <person name="Huang J."/>
            <person name="Zhang X."/>
            <person name="Sun H."/>
            <person name="Wang H."/>
        </authorList>
    </citation>
    <scope>NUCLEOTIDE SEQUENCE [LARGE SCALE GENOMIC DNA]</scope>
    <source>
        <strain evidence="8">TB1705</strain>
        <tissue evidence="8">Leaf</tissue>
    </source>
</reference>
<evidence type="ECO:0000259" key="6">
    <source>
        <dbReference type="Pfam" id="PF07970"/>
    </source>
</evidence>
<evidence type="ECO:0000256" key="1">
    <source>
        <dbReference type="ARBA" id="ARBA00004370"/>
    </source>
</evidence>
<sequence length="304" mass="34974">MISSTNRKSVDFYKKKSKDLIKASLSGVGLSIIRALSMMFLFGMELGDYLTLSTSILVIVDKNTDEEFQQIELNISFPAFSCEFTSVDMNDKESHPGYPSIQIFHKGTYFRDEHGQHDHESYYQDRDTETLIKRMEALVAPIPIESHKLAVGNKSDNLTRDSKRPAPLTGGCRIESFMRVKKVPRYHVSLARSESHFFYPSQMNISHVISHLSLGKKISPRLLAEVKRITPYLGGSINRLKGRKYINRHGKQTNVTIEHYLQIVKTEVISRRSGRDFKLVKEYEYTTYSSLGECIYIPVFKFHF</sequence>